<proteinExistence type="predicted"/>
<sequence length="66" mass="7713">MVNPERTEVSETYQQVRKAIQRHHSFQELLKGSLSNGVNFVIELQDLKTLQLVNELEESFQLNKKV</sequence>
<dbReference type="Proteomes" id="UP000325577">
    <property type="component" value="Linkage Group LG21"/>
</dbReference>
<accession>A0A5J5AAP6</accession>
<keyword evidence="2" id="KW-1185">Reference proteome</keyword>
<evidence type="ECO:0000313" key="2">
    <source>
        <dbReference type="Proteomes" id="UP000325577"/>
    </source>
</evidence>
<evidence type="ECO:0000313" key="1">
    <source>
        <dbReference type="EMBL" id="KAA8527304.1"/>
    </source>
</evidence>
<protein>
    <submittedName>
        <fullName evidence="1">Uncharacterized protein</fullName>
    </submittedName>
</protein>
<dbReference type="EMBL" id="CM018045">
    <property type="protein sequence ID" value="KAA8527304.1"/>
    <property type="molecule type" value="Genomic_DNA"/>
</dbReference>
<gene>
    <name evidence="1" type="ORF">F0562_034599</name>
</gene>
<name>A0A5J5AAP6_9ASTE</name>
<organism evidence="1 2">
    <name type="scientific">Nyssa sinensis</name>
    <dbReference type="NCBI Taxonomy" id="561372"/>
    <lineage>
        <taxon>Eukaryota</taxon>
        <taxon>Viridiplantae</taxon>
        <taxon>Streptophyta</taxon>
        <taxon>Embryophyta</taxon>
        <taxon>Tracheophyta</taxon>
        <taxon>Spermatophyta</taxon>
        <taxon>Magnoliopsida</taxon>
        <taxon>eudicotyledons</taxon>
        <taxon>Gunneridae</taxon>
        <taxon>Pentapetalae</taxon>
        <taxon>asterids</taxon>
        <taxon>Cornales</taxon>
        <taxon>Nyssaceae</taxon>
        <taxon>Nyssa</taxon>
    </lineage>
</organism>
<dbReference type="AlphaFoldDB" id="A0A5J5AAP6"/>
<reference evidence="1 2" key="1">
    <citation type="submission" date="2019-09" db="EMBL/GenBank/DDBJ databases">
        <title>A chromosome-level genome assembly of the Chinese tupelo Nyssa sinensis.</title>
        <authorList>
            <person name="Yang X."/>
            <person name="Kang M."/>
            <person name="Yang Y."/>
            <person name="Xiong H."/>
            <person name="Wang M."/>
            <person name="Zhang Z."/>
            <person name="Wang Z."/>
            <person name="Wu H."/>
            <person name="Ma T."/>
            <person name="Liu J."/>
            <person name="Xi Z."/>
        </authorList>
    </citation>
    <scope>NUCLEOTIDE SEQUENCE [LARGE SCALE GENOMIC DNA]</scope>
    <source>
        <strain evidence="1">J267</strain>
        <tissue evidence="1">Leaf</tissue>
    </source>
</reference>